<proteinExistence type="predicted"/>
<gene>
    <name evidence="1" type="ORF">GMLC_01360</name>
</gene>
<dbReference type="SUPFAM" id="SSF48208">
    <property type="entry name" value="Six-hairpin glycosidases"/>
    <property type="match status" value="1"/>
</dbReference>
<dbReference type="InterPro" id="IPR008928">
    <property type="entry name" value="6-hairpin_glycosidase_sf"/>
</dbReference>
<comment type="caution">
    <text evidence="1">The sequence shown here is derived from an EMBL/GenBank/DDBJ whole genome shotgun (WGS) entry which is preliminary data.</text>
</comment>
<dbReference type="Proteomes" id="UP000587586">
    <property type="component" value="Unassembled WGS sequence"/>
</dbReference>
<protein>
    <submittedName>
        <fullName evidence="1">Uncharacterized protein</fullName>
    </submittedName>
</protein>
<evidence type="ECO:0000313" key="1">
    <source>
        <dbReference type="EMBL" id="GFO66557.1"/>
    </source>
</evidence>
<sequence length="860" mass="94794">MEQEILVQETAGVARLGELVRVSLPCEPGSLPFDRLVGVLPPAGDVLACQQRVLKRWPDGSTKWLLIDFPAAVPAGGAAIYRIAPVSASLPVVAGLEVVAGPASWEVRTGAGTFTVDARNFRPLLSVSREGEELLGAGASRCRLIIDGRELDPVLEVVELEDPGPLRAVLRLCGHFDGTGMLHQLRFTCRLHFFAGSLALRMEFTLHNAAAARHSGGLWDLGDPGSVLISELSWGVSLPEARRESISLFPADQAHVFRMPGGQGVTLYQESSGGANWQSANHRNRDGVVPLQHRGYLIESEGRKLGSGLRAEPTLWCGGAVGVGLAAALPTCWQEFPKELRVGAGWLEVGFLPGRFPDLHELQGGERKTHCVELDFLAPADPLFGALAPLRATLAPRHYRDCGIFFDLPFPGDLVSRFTGPQDLLGKREMLDEYGWRNFGEVYADHEAVGHQEGGCFVSHYNNQYDLCGGAYRQFFATGDLRWRELAGDLARHVLDIDIYHTDEDRDEYNHGLFWHTSHYIDAGLSTHRTMSREHLKEKDPRFYGGGPGYEHCYTTGLAYHYFLTGNPEYRNAVVGLALWCFRALTGSRTVLATLHQTVRNLKLLRHYGVESRPLFPRFPLTRGTGNGLTACLDAFEVTGEPRFLALAEELILGALHPDDDLAARDLLNAEICWSYTVLLAALGKYLHKKEELGQLDEAYQYGRASLLAYARWMLDHEYPYLDKPEKLEFPNETWAGQDLRKAVVLYHAARLDGALAPRFLLRARELYDTATLQLAAFPTSTLTRPVALMLQNGWIGGALEAGAPPLAPVPPQLRALPGQPAQVLSILPVLARCVGELCYALGHLDLRREAAWLRARVGA</sequence>
<organism evidence="1 2">
    <name type="scientific">Geomonas limicola</name>
    <dbReference type="NCBI Taxonomy" id="2740186"/>
    <lineage>
        <taxon>Bacteria</taxon>
        <taxon>Pseudomonadati</taxon>
        <taxon>Thermodesulfobacteriota</taxon>
        <taxon>Desulfuromonadia</taxon>
        <taxon>Geobacterales</taxon>
        <taxon>Geobacteraceae</taxon>
        <taxon>Geomonas</taxon>
    </lineage>
</organism>
<dbReference type="EMBL" id="BLXZ01000001">
    <property type="protein sequence ID" value="GFO66557.1"/>
    <property type="molecule type" value="Genomic_DNA"/>
</dbReference>
<dbReference type="RefSeq" id="WP_183359092.1">
    <property type="nucleotide sequence ID" value="NZ_BLXZ01000001.1"/>
</dbReference>
<evidence type="ECO:0000313" key="2">
    <source>
        <dbReference type="Proteomes" id="UP000587586"/>
    </source>
</evidence>
<accession>A0A6V8N3W6</accession>
<dbReference type="GO" id="GO:0005975">
    <property type="term" value="P:carbohydrate metabolic process"/>
    <property type="evidence" value="ECO:0007669"/>
    <property type="project" value="InterPro"/>
</dbReference>
<reference evidence="2" key="1">
    <citation type="submission" date="2020-06" db="EMBL/GenBank/DDBJ databases">
        <title>Draft genomic sequecing of Geomonas sp. Red745.</title>
        <authorList>
            <person name="Itoh H."/>
            <person name="Xu Z.X."/>
            <person name="Ushijima N."/>
            <person name="Masuda Y."/>
            <person name="Shiratori Y."/>
            <person name="Senoo K."/>
        </authorList>
    </citation>
    <scope>NUCLEOTIDE SEQUENCE [LARGE SCALE GENOMIC DNA]</scope>
    <source>
        <strain evidence="2">Red745</strain>
    </source>
</reference>
<dbReference type="AlphaFoldDB" id="A0A6V8N3W6"/>
<name>A0A6V8N3W6_9BACT</name>
<keyword evidence="2" id="KW-1185">Reference proteome</keyword>